<accession>A0A1V6SYM1</accession>
<dbReference type="PANTHER" id="PTHR10887:SF495">
    <property type="entry name" value="HELICASE SENATAXIN ISOFORM X1-RELATED"/>
    <property type="match status" value="1"/>
</dbReference>
<sequence>MRHEFCDRLEIAISYQNCFLVTVDAYFLTGTHNSQKSFITCKIASNHSYPDPYLEVLFEIAYHKDLPPIETSDDEHAEQRMIKERQDNQGFQSTHHVFAKFTSKSIASLRLISLEAPDDQDDVSFPTRGMHCPEALGEQNTEWLGICEHVLTTTSLYLVLASSEYDLGRLLDNWGNMNNRPAHFTELFGNCLGNPYIKGGSANDIVPRERRPSNFFAPAQSVFMHMHEYIALLVYAYIDEQELNDNNRSNAEFRDYAQVQGSNEANQIFAATYEMYKKCESMKDLWKLLLMQRVSLFCHIDFYSTVPQNAINSAEITGNFSHGQKAAFDALRDMRAFAVALYGPPGTGKTYWASKIIVPLVHNVNKNTRKPHVIFRMAATEDQADRFAEEIDRSLSHDIQRENGSPVIIIRLRPWHAEDEMVRKNSKSTRSKYFLRGHDADIYGLIHVMIYVSHTRNFDLFPSGKVQESSGGTYARRDETSRLEWSQLANVVSAASNDADIAAGPKDLSYGSQSRYSRRLKLDFNKRARMIRHFNVVVFGLKSNLVVIDLHEGEQKQGGNNSSSYNTANVEATATLVKKLLATFHGDESFRNEFKANDICILTFYTAQERLHREAMDALNREFGDLGANLVKIATVGKFQGYESQIVNLDTVVVHALGFLNGSGRRNARLTRAQNGLYVIVNRRRFVEAVLRHPRPDTVVEYIFMNWESRRLFVLPPFIVEQLEKWAKKQKEDNELKEKEPRERLKARGYRARRQ</sequence>
<keyword evidence="4" id="KW-1185">Reference proteome</keyword>
<dbReference type="Gene3D" id="3.40.50.300">
    <property type="entry name" value="P-loop containing nucleotide triphosphate hydrolases"/>
    <property type="match status" value="2"/>
</dbReference>
<dbReference type="InterPro" id="IPR027417">
    <property type="entry name" value="P-loop_NTPase"/>
</dbReference>
<evidence type="ECO:0000313" key="4">
    <source>
        <dbReference type="Proteomes" id="UP000191285"/>
    </source>
</evidence>
<dbReference type="PANTHER" id="PTHR10887">
    <property type="entry name" value="DNA2/NAM7 HELICASE FAMILY"/>
    <property type="match status" value="1"/>
</dbReference>
<dbReference type="EMBL" id="MLKD01000016">
    <property type="protein sequence ID" value="OQE19168.1"/>
    <property type="molecule type" value="Genomic_DNA"/>
</dbReference>
<organism evidence="3 4">
    <name type="scientific">Penicillium steckii</name>
    <dbReference type="NCBI Taxonomy" id="303698"/>
    <lineage>
        <taxon>Eukaryota</taxon>
        <taxon>Fungi</taxon>
        <taxon>Dikarya</taxon>
        <taxon>Ascomycota</taxon>
        <taxon>Pezizomycotina</taxon>
        <taxon>Eurotiomycetes</taxon>
        <taxon>Eurotiomycetidae</taxon>
        <taxon>Eurotiales</taxon>
        <taxon>Aspergillaceae</taxon>
        <taxon>Penicillium</taxon>
    </lineage>
</organism>
<evidence type="ECO:0000313" key="3">
    <source>
        <dbReference type="EMBL" id="OQE19168.1"/>
    </source>
</evidence>
<dbReference type="InterPro" id="IPR041679">
    <property type="entry name" value="DNA2/NAM7-like_C"/>
</dbReference>
<feature type="domain" description="DNA2/NAM7 helicase-like C-terminal" evidence="2">
    <location>
        <begin position="512"/>
        <end position="683"/>
    </location>
</feature>
<dbReference type="OrthoDB" id="4369999at2759"/>
<evidence type="ECO:0000259" key="2">
    <source>
        <dbReference type="Pfam" id="PF13087"/>
    </source>
</evidence>
<dbReference type="Proteomes" id="UP000191285">
    <property type="component" value="Unassembled WGS sequence"/>
</dbReference>
<gene>
    <name evidence="3" type="ORF">PENSTE_c016G07058</name>
</gene>
<reference evidence="4" key="1">
    <citation type="journal article" date="2017" name="Nat. Microbiol.">
        <title>Global analysis of biosynthetic gene clusters reveals vast potential of secondary metabolite production in Penicillium species.</title>
        <authorList>
            <person name="Nielsen J.C."/>
            <person name="Grijseels S."/>
            <person name="Prigent S."/>
            <person name="Ji B."/>
            <person name="Dainat J."/>
            <person name="Nielsen K.F."/>
            <person name="Frisvad J.C."/>
            <person name="Workman M."/>
            <person name="Nielsen J."/>
        </authorList>
    </citation>
    <scope>NUCLEOTIDE SEQUENCE [LARGE SCALE GENOMIC DNA]</scope>
    <source>
        <strain evidence="4">IBT 24891</strain>
    </source>
</reference>
<proteinExistence type="predicted"/>
<dbReference type="InterPro" id="IPR045055">
    <property type="entry name" value="DNA2/NAM7-like"/>
</dbReference>
<feature type="compositionally biased region" description="Basic and acidic residues" evidence="1">
    <location>
        <begin position="729"/>
        <end position="746"/>
    </location>
</feature>
<dbReference type="SUPFAM" id="SSF52540">
    <property type="entry name" value="P-loop containing nucleoside triphosphate hydrolases"/>
    <property type="match status" value="1"/>
</dbReference>
<name>A0A1V6SYM1_9EURO</name>
<feature type="region of interest" description="Disordered" evidence="1">
    <location>
        <begin position="729"/>
        <end position="755"/>
    </location>
</feature>
<comment type="caution">
    <text evidence="3">The sequence shown here is derived from an EMBL/GenBank/DDBJ whole genome shotgun (WGS) entry which is preliminary data.</text>
</comment>
<dbReference type="STRING" id="303698.A0A1V6SYM1"/>
<dbReference type="AlphaFoldDB" id="A0A1V6SYM1"/>
<protein>
    <recommendedName>
        <fullName evidence="2">DNA2/NAM7 helicase-like C-terminal domain-containing protein</fullName>
    </recommendedName>
</protein>
<dbReference type="Pfam" id="PF13087">
    <property type="entry name" value="AAA_12"/>
    <property type="match status" value="1"/>
</dbReference>
<evidence type="ECO:0000256" key="1">
    <source>
        <dbReference type="SAM" id="MobiDB-lite"/>
    </source>
</evidence>